<keyword evidence="2" id="KW-1133">Transmembrane helix</keyword>
<protein>
    <submittedName>
        <fullName evidence="3">Uncharacterized protein</fullName>
    </submittedName>
</protein>
<sequence length="177" mass="19108">MATSSNTITSIIPQDVDFRSTRVTRLVSVRSFSLVFSTRLARSSIISFCSSSSFPISCPICFWRLMIEERASRPASCSWMIFCCCCRISSKPKPLVSSGSSKSQGLGTARLAPPVIRLDLGCIFTISFILIPLLNFLSNLLCNLAGRIVRGEPGAHQGSGAMVQSPPASRTLPARSS</sequence>
<evidence type="ECO:0000313" key="3">
    <source>
        <dbReference type="EMBL" id="HDA05173.1"/>
    </source>
</evidence>
<organism evidence="3">
    <name type="scientific">Sus scrofa</name>
    <name type="common">Pig</name>
    <dbReference type="NCBI Taxonomy" id="9823"/>
    <lineage>
        <taxon>Eukaryota</taxon>
        <taxon>Metazoa</taxon>
        <taxon>Chordata</taxon>
        <taxon>Craniata</taxon>
        <taxon>Vertebrata</taxon>
        <taxon>Euteleostomi</taxon>
        <taxon>Mammalia</taxon>
        <taxon>Eutheria</taxon>
        <taxon>Laurasiatheria</taxon>
        <taxon>Artiodactyla</taxon>
        <taxon>Suina</taxon>
        <taxon>Suidae</taxon>
        <taxon>Sus</taxon>
    </lineage>
</organism>
<evidence type="ECO:0000256" key="1">
    <source>
        <dbReference type="SAM" id="MobiDB-lite"/>
    </source>
</evidence>
<proteinExistence type="predicted"/>
<keyword evidence="2" id="KW-0472">Membrane</keyword>
<dbReference type="EMBL" id="DQIR01075463">
    <property type="protein sequence ID" value="HDA30939.1"/>
    <property type="molecule type" value="Transcribed_RNA"/>
</dbReference>
<name>A0A480FYJ4_PIG</name>
<feature type="region of interest" description="Disordered" evidence="1">
    <location>
        <begin position="155"/>
        <end position="177"/>
    </location>
</feature>
<feature type="transmembrane region" description="Helical" evidence="2">
    <location>
        <begin position="118"/>
        <end position="137"/>
    </location>
</feature>
<dbReference type="EMBL" id="DQIR01049697">
    <property type="protein sequence ID" value="HDA05173.1"/>
    <property type="molecule type" value="Transcribed_RNA"/>
</dbReference>
<dbReference type="EMBL" id="DQIR01066355">
    <property type="protein sequence ID" value="HDA21831.1"/>
    <property type="molecule type" value="Transcribed_RNA"/>
</dbReference>
<keyword evidence="2" id="KW-0812">Transmembrane</keyword>
<reference evidence="3" key="1">
    <citation type="journal article" date="2019" name="PeerJ">
        <title>Genes of the pig, Sus scrofa, reconstructed with EvidentialGene.</title>
        <authorList>
            <person name="Gilbert D.G."/>
        </authorList>
    </citation>
    <scope>NUCLEOTIDE SEQUENCE</scope>
</reference>
<dbReference type="AlphaFoldDB" id="A0A480FYJ4"/>
<accession>A0A480FYJ4</accession>
<evidence type="ECO:0000256" key="2">
    <source>
        <dbReference type="SAM" id="Phobius"/>
    </source>
</evidence>